<dbReference type="Gene3D" id="3.40.1410.10">
    <property type="entry name" value="Chorismate lyase-like"/>
    <property type="match status" value="1"/>
</dbReference>
<dbReference type="InterPro" id="IPR036388">
    <property type="entry name" value="WH-like_DNA-bd_sf"/>
</dbReference>
<proteinExistence type="predicted"/>
<dbReference type="PRINTS" id="PR00035">
    <property type="entry name" value="HTHGNTR"/>
</dbReference>
<sequence>MSRDENRPRVTHHDRILTELRNRITGGEWQPGFQLPFEIQLAERHGVSRMTMNKVLAQLTREGFLVRRRKLGTFVARPMTQAAVMEIADIEAEVAAMGLAWRFDLQERSLRPPLPQEVLAARIRDHSLNVLALRGVHYAGDLPFCHERRIINADIAPAATGVDFHQLAPGAWLVREIPWSSAEHRIRAVPASGLVARDLGLATGSACLEVTRRTETSGQWVTLATQTYPGDRHQLVAQFGPGSGAEPG</sequence>
<evidence type="ECO:0000259" key="4">
    <source>
        <dbReference type="PROSITE" id="PS50949"/>
    </source>
</evidence>
<evidence type="ECO:0000313" key="5">
    <source>
        <dbReference type="EMBL" id="RJE84125.1"/>
    </source>
</evidence>
<dbReference type="InterPro" id="IPR000524">
    <property type="entry name" value="Tscrpt_reg_HTH_GntR"/>
</dbReference>
<dbReference type="InterPro" id="IPR011663">
    <property type="entry name" value="UTRA"/>
</dbReference>
<keyword evidence="3" id="KW-0804">Transcription</keyword>
<dbReference type="SMART" id="SM00345">
    <property type="entry name" value="HTH_GNTR"/>
    <property type="match status" value="1"/>
</dbReference>
<name>A0A418ST27_9RHOB</name>
<dbReference type="SUPFAM" id="SSF64288">
    <property type="entry name" value="Chorismate lyase-like"/>
    <property type="match status" value="1"/>
</dbReference>
<protein>
    <submittedName>
        <fullName evidence="5">UTRA domain-containing protein</fullName>
    </submittedName>
</protein>
<dbReference type="Gene3D" id="1.10.10.10">
    <property type="entry name" value="Winged helix-like DNA-binding domain superfamily/Winged helix DNA-binding domain"/>
    <property type="match status" value="1"/>
</dbReference>
<reference evidence="6" key="1">
    <citation type="submission" date="2018-09" db="EMBL/GenBank/DDBJ databases">
        <title>Acidovorax cavernicola nov. sp. isolated from Gruta de las Maravillas (Aracena, Spain).</title>
        <authorList>
            <person name="Jurado V."/>
            <person name="Gutierrez-Patricio S."/>
            <person name="Gonzalez-Pimentel J.L."/>
            <person name="Miller A.Z."/>
            <person name="Laiz L."/>
            <person name="Saiz-Jimenez C."/>
        </authorList>
    </citation>
    <scope>NUCLEOTIDE SEQUENCE [LARGE SCALE GENOMIC DNA]</scope>
    <source>
        <strain evidence="6">1011MAR3C25</strain>
    </source>
</reference>
<accession>A0A418ST27</accession>
<dbReference type="EMBL" id="QZCG01000009">
    <property type="protein sequence ID" value="RJE84125.1"/>
    <property type="molecule type" value="Genomic_DNA"/>
</dbReference>
<dbReference type="OrthoDB" id="9808698at2"/>
<dbReference type="PROSITE" id="PS50949">
    <property type="entry name" value="HTH_GNTR"/>
    <property type="match status" value="1"/>
</dbReference>
<dbReference type="CDD" id="cd07377">
    <property type="entry name" value="WHTH_GntR"/>
    <property type="match status" value="1"/>
</dbReference>
<keyword evidence="1" id="KW-0805">Transcription regulation</keyword>
<keyword evidence="6" id="KW-1185">Reference proteome</keyword>
<dbReference type="GO" id="GO:0003677">
    <property type="term" value="F:DNA binding"/>
    <property type="evidence" value="ECO:0007669"/>
    <property type="project" value="UniProtKB-KW"/>
</dbReference>
<dbReference type="GO" id="GO:0003700">
    <property type="term" value="F:DNA-binding transcription factor activity"/>
    <property type="evidence" value="ECO:0007669"/>
    <property type="project" value="InterPro"/>
</dbReference>
<dbReference type="InterPro" id="IPR028978">
    <property type="entry name" value="Chorismate_lyase_/UTRA_dom_sf"/>
</dbReference>
<gene>
    <name evidence="5" type="ORF">D3P04_14045</name>
</gene>
<dbReference type="SUPFAM" id="SSF46785">
    <property type="entry name" value="Winged helix' DNA-binding domain"/>
    <property type="match status" value="1"/>
</dbReference>
<organism evidence="5 6">
    <name type="scientific">Paracoccus onubensis</name>
    <dbReference type="NCBI Taxonomy" id="1675788"/>
    <lineage>
        <taxon>Bacteria</taxon>
        <taxon>Pseudomonadati</taxon>
        <taxon>Pseudomonadota</taxon>
        <taxon>Alphaproteobacteria</taxon>
        <taxon>Rhodobacterales</taxon>
        <taxon>Paracoccaceae</taxon>
        <taxon>Paracoccus</taxon>
    </lineage>
</organism>
<dbReference type="Proteomes" id="UP000284202">
    <property type="component" value="Unassembled WGS sequence"/>
</dbReference>
<feature type="domain" description="HTH gntR-type" evidence="4">
    <location>
        <begin position="10"/>
        <end position="78"/>
    </location>
</feature>
<evidence type="ECO:0000313" key="6">
    <source>
        <dbReference type="Proteomes" id="UP000284202"/>
    </source>
</evidence>
<dbReference type="PANTHER" id="PTHR44846">
    <property type="entry name" value="MANNOSYL-D-GLYCERATE TRANSPORT/METABOLISM SYSTEM REPRESSOR MNGR-RELATED"/>
    <property type="match status" value="1"/>
</dbReference>
<evidence type="ECO:0000256" key="1">
    <source>
        <dbReference type="ARBA" id="ARBA00023015"/>
    </source>
</evidence>
<dbReference type="Pfam" id="PF00392">
    <property type="entry name" value="GntR"/>
    <property type="match status" value="1"/>
</dbReference>
<evidence type="ECO:0000256" key="3">
    <source>
        <dbReference type="ARBA" id="ARBA00023163"/>
    </source>
</evidence>
<keyword evidence="2" id="KW-0238">DNA-binding</keyword>
<evidence type="ECO:0000256" key="2">
    <source>
        <dbReference type="ARBA" id="ARBA00023125"/>
    </source>
</evidence>
<comment type="caution">
    <text evidence="5">The sequence shown here is derived from an EMBL/GenBank/DDBJ whole genome shotgun (WGS) entry which is preliminary data.</text>
</comment>
<dbReference type="RefSeq" id="WP_119749946.1">
    <property type="nucleotide sequence ID" value="NZ_QZCG01000009.1"/>
</dbReference>
<dbReference type="InterPro" id="IPR050679">
    <property type="entry name" value="Bact_HTH_transcr_reg"/>
</dbReference>
<dbReference type="SMART" id="SM00866">
    <property type="entry name" value="UTRA"/>
    <property type="match status" value="1"/>
</dbReference>
<dbReference type="AlphaFoldDB" id="A0A418ST27"/>
<dbReference type="PANTHER" id="PTHR44846:SF16">
    <property type="entry name" value="TRANSCRIPTIONAL REGULATOR PHNF-RELATED"/>
    <property type="match status" value="1"/>
</dbReference>
<dbReference type="Pfam" id="PF07702">
    <property type="entry name" value="UTRA"/>
    <property type="match status" value="1"/>
</dbReference>
<dbReference type="InterPro" id="IPR036390">
    <property type="entry name" value="WH_DNA-bd_sf"/>
</dbReference>